<dbReference type="Proteomes" id="UP000619244">
    <property type="component" value="Unassembled WGS sequence"/>
</dbReference>
<protein>
    <recommendedName>
        <fullName evidence="2">dTDP-4-dehydrorhamnose reductase</fullName>
        <ecNumber evidence="2">1.1.1.133</ecNumber>
    </recommendedName>
</protein>
<accession>A0A918NW34</accession>
<evidence type="ECO:0000259" key="3">
    <source>
        <dbReference type="Pfam" id="PF04321"/>
    </source>
</evidence>
<dbReference type="EC" id="1.1.1.133" evidence="2"/>
<proteinExistence type="inferred from homology"/>
<keyword evidence="2" id="KW-0560">Oxidoreductase</keyword>
<dbReference type="EMBL" id="BMVU01000041">
    <property type="protein sequence ID" value="GGX99583.1"/>
    <property type="molecule type" value="Genomic_DNA"/>
</dbReference>
<dbReference type="InterPro" id="IPR029903">
    <property type="entry name" value="RmlD-like-bd"/>
</dbReference>
<evidence type="ECO:0000256" key="2">
    <source>
        <dbReference type="RuleBase" id="RU364082"/>
    </source>
</evidence>
<dbReference type="AlphaFoldDB" id="A0A918NW34"/>
<feature type="domain" description="RmlD-like substrate binding" evidence="3">
    <location>
        <begin position="22"/>
        <end position="287"/>
    </location>
</feature>
<dbReference type="GO" id="GO:0048270">
    <property type="term" value="F:methionine adenosyltransferase regulator activity"/>
    <property type="evidence" value="ECO:0007669"/>
    <property type="project" value="TreeGrafter"/>
</dbReference>
<sequence length="313" mass="33054">MLESAAGPGPGHSGDSRPVPERVLLFGAGYVAGHIAARLSALGSEVAVSSRQPPLTAESRRARWHQVDVESPDAVAALVRRVRPDAVVAVHGPSDITWCETHPAETMAAHHGGARNIAAALDGRPVLLISTDNVFDGHAESHGESAVPEPANAYGRAKLAAERELLATQDALVLRVSLVYGLGDTGARPNFLTSTVRTLRSGRPLLVPEDHWNTPVLVDDVAHWSAALLRAGRRGVLHLGGPRRIGRAAWARHIAEALGADPALVRPAPRTGTAYACRPRNACLHSELAGRYPELGPHPPADVLHCTPALIST</sequence>
<dbReference type="SUPFAM" id="SSF51735">
    <property type="entry name" value="NAD(P)-binding Rossmann-fold domains"/>
    <property type="match status" value="1"/>
</dbReference>
<comment type="pathway">
    <text evidence="2">Carbohydrate biosynthesis; dTDP-L-rhamnose biosynthesis.</text>
</comment>
<comment type="caution">
    <text evidence="4">The sequence shown here is derived from an EMBL/GenBank/DDBJ whole genome shotgun (WGS) entry which is preliminary data.</text>
</comment>
<name>A0A918NW34_9ACTN</name>
<reference evidence="4" key="2">
    <citation type="submission" date="2020-09" db="EMBL/GenBank/DDBJ databases">
        <authorList>
            <person name="Sun Q."/>
            <person name="Ohkuma M."/>
        </authorList>
    </citation>
    <scope>NUCLEOTIDE SEQUENCE</scope>
    <source>
        <strain evidence="4">JCM 4790</strain>
    </source>
</reference>
<dbReference type="GO" id="GO:0008831">
    <property type="term" value="F:dTDP-4-dehydrorhamnose reductase activity"/>
    <property type="evidence" value="ECO:0007669"/>
    <property type="project" value="UniProtKB-EC"/>
</dbReference>
<organism evidence="4 5">
    <name type="scientific">Streptomyces minutiscleroticus</name>
    <dbReference type="NCBI Taxonomy" id="68238"/>
    <lineage>
        <taxon>Bacteria</taxon>
        <taxon>Bacillati</taxon>
        <taxon>Actinomycetota</taxon>
        <taxon>Actinomycetes</taxon>
        <taxon>Kitasatosporales</taxon>
        <taxon>Streptomycetaceae</taxon>
        <taxon>Streptomyces</taxon>
    </lineage>
</organism>
<keyword evidence="5" id="KW-1185">Reference proteome</keyword>
<comment type="function">
    <text evidence="2">Catalyzes the reduction of dTDP-6-deoxy-L-lyxo-4-hexulose to yield dTDP-L-rhamnose.</text>
</comment>
<dbReference type="PANTHER" id="PTHR10491:SF4">
    <property type="entry name" value="METHIONINE ADENOSYLTRANSFERASE 2 SUBUNIT BETA"/>
    <property type="match status" value="1"/>
</dbReference>
<dbReference type="Gene3D" id="3.40.50.720">
    <property type="entry name" value="NAD(P)-binding Rossmann-like Domain"/>
    <property type="match status" value="1"/>
</dbReference>
<dbReference type="InterPro" id="IPR036291">
    <property type="entry name" value="NAD(P)-bd_dom_sf"/>
</dbReference>
<reference evidence="4" key="1">
    <citation type="journal article" date="2014" name="Int. J. Syst. Evol. Microbiol.">
        <title>Complete genome sequence of Corynebacterium casei LMG S-19264T (=DSM 44701T), isolated from a smear-ripened cheese.</title>
        <authorList>
            <consortium name="US DOE Joint Genome Institute (JGI-PGF)"/>
            <person name="Walter F."/>
            <person name="Albersmeier A."/>
            <person name="Kalinowski J."/>
            <person name="Ruckert C."/>
        </authorList>
    </citation>
    <scope>NUCLEOTIDE SEQUENCE</scope>
    <source>
        <strain evidence="4">JCM 4790</strain>
    </source>
</reference>
<dbReference type="GO" id="GO:0006556">
    <property type="term" value="P:S-adenosylmethionine biosynthetic process"/>
    <property type="evidence" value="ECO:0007669"/>
    <property type="project" value="TreeGrafter"/>
</dbReference>
<dbReference type="PANTHER" id="PTHR10491">
    <property type="entry name" value="DTDP-4-DEHYDRORHAMNOSE REDUCTASE"/>
    <property type="match status" value="1"/>
</dbReference>
<gene>
    <name evidence="4" type="ORF">GCM10010358_61660</name>
</gene>
<dbReference type="Pfam" id="PF04321">
    <property type="entry name" value="RmlD_sub_bind"/>
    <property type="match status" value="1"/>
</dbReference>
<dbReference type="InterPro" id="IPR005913">
    <property type="entry name" value="dTDP_dehydrorham_reduct"/>
</dbReference>
<comment type="similarity">
    <text evidence="1 2">Belongs to the dTDP-4-dehydrorhamnose reductase family.</text>
</comment>
<evidence type="ECO:0000313" key="4">
    <source>
        <dbReference type="EMBL" id="GGX99583.1"/>
    </source>
</evidence>
<dbReference type="RefSeq" id="WP_229919639.1">
    <property type="nucleotide sequence ID" value="NZ_BMVU01000041.1"/>
</dbReference>
<evidence type="ECO:0000256" key="1">
    <source>
        <dbReference type="ARBA" id="ARBA00010944"/>
    </source>
</evidence>
<evidence type="ECO:0000313" key="5">
    <source>
        <dbReference type="Proteomes" id="UP000619244"/>
    </source>
</evidence>
<keyword evidence="2" id="KW-0521">NADP</keyword>
<dbReference type="GO" id="GO:0048269">
    <property type="term" value="C:methionine adenosyltransferase complex"/>
    <property type="evidence" value="ECO:0007669"/>
    <property type="project" value="TreeGrafter"/>
</dbReference>